<feature type="binding site" evidence="7">
    <location>
        <begin position="121"/>
        <end position="127"/>
    </location>
    <ligand>
        <name>ATP</name>
        <dbReference type="ChEBI" id="CHEBI:30616"/>
    </ligand>
</feature>
<evidence type="ECO:0000256" key="8">
    <source>
        <dbReference type="RuleBase" id="RU003664"/>
    </source>
</evidence>
<dbReference type="EMBL" id="JOJP01000001">
    <property type="protein sequence ID" value="KEI72506.1"/>
    <property type="molecule type" value="Genomic_DNA"/>
</dbReference>
<name>A0A081KED0_9GAMM</name>
<comment type="subcellular location">
    <subcellularLocation>
        <location evidence="1 7 8">Cytoplasm</location>
    </subcellularLocation>
</comment>
<keyword evidence="6 7" id="KW-0067">ATP-binding</keyword>
<keyword evidence="3 7" id="KW-0963">Cytoplasm</keyword>
<dbReference type="GO" id="GO:0071555">
    <property type="term" value="P:cell wall organization"/>
    <property type="evidence" value="ECO:0007669"/>
    <property type="project" value="UniProtKB-KW"/>
</dbReference>
<dbReference type="Gene3D" id="3.90.190.20">
    <property type="entry name" value="Mur ligase, C-terminal domain"/>
    <property type="match status" value="1"/>
</dbReference>
<accession>A0A081KED0</accession>
<dbReference type="NCBIfam" id="TIGR01087">
    <property type="entry name" value="murD"/>
    <property type="match status" value="1"/>
</dbReference>
<evidence type="ECO:0000256" key="5">
    <source>
        <dbReference type="ARBA" id="ARBA00022741"/>
    </source>
</evidence>
<evidence type="ECO:0000259" key="10">
    <source>
        <dbReference type="Pfam" id="PF08245"/>
    </source>
</evidence>
<dbReference type="AlphaFoldDB" id="A0A081KED0"/>
<evidence type="ECO:0000256" key="6">
    <source>
        <dbReference type="ARBA" id="ARBA00022840"/>
    </source>
</evidence>
<keyword evidence="4 7" id="KW-0436">Ligase</keyword>
<dbReference type="Proteomes" id="UP000027997">
    <property type="component" value="Unassembled WGS sequence"/>
</dbReference>
<keyword evidence="7 8" id="KW-0573">Peptidoglycan synthesis</keyword>
<evidence type="ECO:0000259" key="9">
    <source>
        <dbReference type="Pfam" id="PF02875"/>
    </source>
</evidence>
<dbReference type="GO" id="GO:0005737">
    <property type="term" value="C:cytoplasm"/>
    <property type="evidence" value="ECO:0007669"/>
    <property type="project" value="UniProtKB-SubCell"/>
</dbReference>
<reference evidence="11 12" key="1">
    <citation type="submission" date="2014-06" db="EMBL/GenBank/DDBJ databases">
        <title>Whole Genome Sequences of Three Symbiotic Endozoicomonas Bacteria.</title>
        <authorList>
            <person name="Neave M.J."/>
            <person name="Apprill A."/>
            <person name="Voolstra C.R."/>
        </authorList>
    </citation>
    <scope>NUCLEOTIDE SEQUENCE [LARGE SCALE GENOMIC DNA]</scope>
    <source>
        <strain evidence="11 12">DSM 22380</strain>
    </source>
</reference>
<organism evidence="11 12">
    <name type="scientific">Endozoicomonas elysicola</name>
    <dbReference type="NCBI Taxonomy" id="305900"/>
    <lineage>
        <taxon>Bacteria</taxon>
        <taxon>Pseudomonadati</taxon>
        <taxon>Pseudomonadota</taxon>
        <taxon>Gammaproteobacteria</taxon>
        <taxon>Oceanospirillales</taxon>
        <taxon>Endozoicomonadaceae</taxon>
        <taxon>Endozoicomonas</taxon>
    </lineage>
</organism>
<dbReference type="InterPro" id="IPR036565">
    <property type="entry name" value="Mur-like_cat_sf"/>
</dbReference>
<proteinExistence type="inferred from homology"/>
<dbReference type="Pfam" id="PF21799">
    <property type="entry name" value="MurD-like_N"/>
    <property type="match status" value="1"/>
</dbReference>
<dbReference type="InterPro" id="IPR005762">
    <property type="entry name" value="MurD"/>
</dbReference>
<sequence>MGLIGSSCNRVIIGLGKTGLSCARYLHSQGLPFKVIDTRENPPGEEECRQLFPDAPLHTGGFNEQWLMAADELVVSPGVALNEPSISRAIENGATAIGDIELFCRAVNTCSLNKPIVAITGSNGKSTVTTLVGEMVRQSGLNPGVGGNIGTPVLDLLGDDSIDVYVLELSSFQLETTHSLRATAATVLNLSPDHMDRYPTLAEYHQAKQRIYRGCGTAVFNRDDPLTSPLLPVTSGAVTFTRGAPDLGQMGLLPDDEGIWLCKGLEKQMNTRQMKLKGHHNYLNALAALALGEAIGLDSNAMFEALVSFPGLKHRCQWLGEYEGVTWFNDSKATNVGASVAAIDGLGEGLEGRIILIAGGDGKGADFTELKPAVDRYVSHLVLIGRDGPAIEQAVKGSVAIHNASSLEEAVSISAELAEEGDAVLLAPACASFDMFNSFEHRGDRFAELVNGLILC</sequence>
<evidence type="ECO:0000313" key="12">
    <source>
        <dbReference type="Proteomes" id="UP000027997"/>
    </source>
</evidence>
<keyword evidence="5 7" id="KW-0547">Nucleotide-binding</keyword>
<dbReference type="eggNOG" id="COG0771">
    <property type="taxonomic scope" value="Bacteria"/>
</dbReference>
<dbReference type="GO" id="GO:0009252">
    <property type="term" value="P:peptidoglycan biosynthetic process"/>
    <property type="evidence" value="ECO:0007669"/>
    <property type="project" value="UniProtKB-UniRule"/>
</dbReference>
<dbReference type="Gene3D" id="3.40.50.720">
    <property type="entry name" value="NAD(P)-binding Rossmann-like Domain"/>
    <property type="match status" value="1"/>
</dbReference>
<dbReference type="GO" id="GO:0051301">
    <property type="term" value="P:cell division"/>
    <property type="evidence" value="ECO:0007669"/>
    <property type="project" value="UniProtKB-KW"/>
</dbReference>
<evidence type="ECO:0000313" key="11">
    <source>
        <dbReference type="EMBL" id="KEI72506.1"/>
    </source>
</evidence>
<dbReference type="Pfam" id="PF02875">
    <property type="entry name" value="Mur_ligase_C"/>
    <property type="match status" value="1"/>
</dbReference>
<keyword evidence="7 8" id="KW-0132">Cell division</keyword>
<dbReference type="GO" id="GO:0005524">
    <property type="term" value="F:ATP binding"/>
    <property type="evidence" value="ECO:0007669"/>
    <property type="project" value="UniProtKB-UniRule"/>
</dbReference>
<comment type="function">
    <text evidence="7 8">Cell wall formation. Catalyzes the addition of glutamate to the nucleotide precursor UDP-N-acetylmuramoyl-L-alanine (UMA).</text>
</comment>
<feature type="domain" description="Mur ligase C-terminal" evidence="9">
    <location>
        <begin position="314"/>
        <end position="430"/>
    </location>
</feature>
<dbReference type="InterPro" id="IPR004101">
    <property type="entry name" value="Mur_ligase_C"/>
</dbReference>
<dbReference type="Pfam" id="PF08245">
    <property type="entry name" value="Mur_ligase_M"/>
    <property type="match status" value="1"/>
</dbReference>
<dbReference type="SUPFAM" id="SSF53244">
    <property type="entry name" value="MurD-like peptide ligases, peptide-binding domain"/>
    <property type="match status" value="1"/>
</dbReference>
<dbReference type="SUPFAM" id="SSF53623">
    <property type="entry name" value="MurD-like peptide ligases, catalytic domain"/>
    <property type="match status" value="1"/>
</dbReference>
<keyword evidence="12" id="KW-1185">Reference proteome</keyword>
<keyword evidence="7 8" id="KW-0131">Cell cycle</keyword>
<keyword evidence="7 8" id="KW-0133">Cell shape</keyword>
<dbReference type="Gene3D" id="3.40.1190.10">
    <property type="entry name" value="Mur-like, catalytic domain"/>
    <property type="match status" value="1"/>
</dbReference>
<gene>
    <name evidence="7 11" type="primary">murD</name>
    <name evidence="11" type="ORF">GV64_18810</name>
</gene>
<dbReference type="PANTHER" id="PTHR43692:SF1">
    <property type="entry name" value="UDP-N-ACETYLMURAMOYLALANINE--D-GLUTAMATE LIGASE"/>
    <property type="match status" value="1"/>
</dbReference>
<comment type="caution">
    <text evidence="11">The sequence shown here is derived from an EMBL/GenBank/DDBJ whole genome shotgun (WGS) entry which is preliminary data.</text>
</comment>
<dbReference type="InterPro" id="IPR036615">
    <property type="entry name" value="Mur_ligase_C_dom_sf"/>
</dbReference>
<dbReference type="HAMAP" id="MF_00639">
    <property type="entry name" value="MurD"/>
    <property type="match status" value="1"/>
</dbReference>
<feature type="domain" description="Mur ligase central" evidence="10">
    <location>
        <begin position="119"/>
        <end position="291"/>
    </location>
</feature>
<protein>
    <recommendedName>
        <fullName evidence="7 8">UDP-N-acetylmuramoylalanine--D-glutamate ligase</fullName>
        <ecNumber evidence="7 8">6.3.2.9</ecNumber>
    </recommendedName>
    <alternativeName>
        <fullName evidence="7">D-glutamic acid-adding enzyme</fullName>
    </alternativeName>
    <alternativeName>
        <fullName evidence="7">UDP-N-acetylmuramoyl-L-alanyl-D-glutamate synthetase</fullName>
    </alternativeName>
</protein>
<dbReference type="EC" id="6.3.2.9" evidence="7 8"/>
<keyword evidence="7 8" id="KW-0961">Cell wall biogenesis/degradation</keyword>
<dbReference type="GO" id="GO:0008360">
    <property type="term" value="P:regulation of cell shape"/>
    <property type="evidence" value="ECO:0007669"/>
    <property type="project" value="UniProtKB-KW"/>
</dbReference>
<comment type="similarity">
    <text evidence="7">Belongs to the MurCDEF family.</text>
</comment>
<comment type="catalytic activity">
    <reaction evidence="7 8">
        <text>UDP-N-acetyl-alpha-D-muramoyl-L-alanine + D-glutamate + ATP = UDP-N-acetyl-alpha-D-muramoyl-L-alanyl-D-glutamate + ADP + phosphate + H(+)</text>
        <dbReference type="Rhea" id="RHEA:16429"/>
        <dbReference type="ChEBI" id="CHEBI:15378"/>
        <dbReference type="ChEBI" id="CHEBI:29986"/>
        <dbReference type="ChEBI" id="CHEBI:30616"/>
        <dbReference type="ChEBI" id="CHEBI:43474"/>
        <dbReference type="ChEBI" id="CHEBI:83898"/>
        <dbReference type="ChEBI" id="CHEBI:83900"/>
        <dbReference type="ChEBI" id="CHEBI:456216"/>
        <dbReference type="EC" id="6.3.2.9"/>
    </reaction>
</comment>
<evidence type="ECO:0000256" key="2">
    <source>
        <dbReference type="ARBA" id="ARBA00004752"/>
    </source>
</evidence>
<dbReference type="InterPro" id="IPR013221">
    <property type="entry name" value="Mur_ligase_cen"/>
</dbReference>
<evidence type="ECO:0000256" key="4">
    <source>
        <dbReference type="ARBA" id="ARBA00022598"/>
    </source>
</evidence>
<evidence type="ECO:0000256" key="3">
    <source>
        <dbReference type="ARBA" id="ARBA00022490"/>
    </source>
</evidence>
<comment type="pathway">
    <text evidence="2 7 8">Cell wall biogenesis; peptidoglycan biosynthesis.</text>
</comment>
<dbReference type="GO" id="GO:0008764">
    <property type="term" value="F:UDP-N-acetylmuramoylalanine-D-glutamate ligase activity"/>
    <property type="evidence" value="ECO:0007669"/>
    <property type="project" value="UniProtKB-UniRule"/>
</dbReference>
<dbReference type="UniPathway" id="UPA00219"/>
<dbReference type="STRING" id="305900.GV64_18810"/>
<dbReference type="PANTHER" id="PTHR43692">
    <property type="entry name" value="UDP-N-ACETYLMURAMOYLALANINE--D-GLUTAMATE LIGASE"/>
    <property type="match status" value="1"/>
</dbReference>
<evidence type="ECO:0000256" key="1">
    <source>
        <dbReference type="ARBA" id="ARBA00004496"/>
    </source>
</evidence>
<dbReference type="SUPFAM" id="SSF51984">
    <property type="entry name" value="MurCD N-terminal domain"/>
    <property type="match status" value="1"/>
</dbReference>
<evidence type="ECO:0000256" key="7">
    <source>
        <dbReference type="HAMAP-Rule" id="MF_00639"/>
    </source>
</evidence>